<dbReference type="PANTHER" id="PTHR12521:SF0">
    <property type="entry name" value="ADP-RIBOSE GLYCOHYDROLASE OARD1"/>
    <property type="match status" value="1"/>
</dbReference>
<dbReference type="InterPro" id="IPR050892">
    <property type="entry name" value="ADP-ribose_metab_enzymes"/>
</dbReference>
<dbReference type="EMBL" id="CADCTR010002435">
    <property type="protein sequence ID" value="CAA9352962.1"/>
    <property type="molecule type" value="Genomic_DNA"/>
</dbReference>
<comment type="catalytic activity">
    <reaction evidence="1">
        <text>an N-(ADP-alpha-D-ribosyl)-thymidine in DNA + H2O = a thymidine in DNA + ADP-D-ribose</text>
        <dbReference type="Rhea" id="RHEA:71655"/>
        <dbReference type="Rhea" id="RHEA-COMP:13556"/>
        <dbReference type="Rhea" id="RHEA-COMP:18051"/>
        <dbReference type="ChEBI" id="CHEBI:15377"/>
        <dbReference type="ChEBI" id="CHEBI:57967"/>
        <dbReference type="ChEBI" id="CHEBI:137386"/>
        <dbReference type="ChEBI" id="CHEBI:191199"/>
    </reaction>
    <physiologicalReaction direction="left-to-right" evidence="1">
        <dbReference type="Rhea" id="RHEA:71656"/>
    </physiologicalReaction>
</comment>
<dbReference type="Pfam" id="PF01661">
    <property type="entry name" value="Macro"/>
    <property type="match status" value="1"/>
</dbReference>
<proteinExistence type="predicted"/>
<dbReference type="PANTHER" id="PTHR12521">
    <property type="entry name" value="PROTEIN C6ORF130"/>
    <property type="match status" value="1"/>
</dbReference>
<dbReference type="Gene3D" id="3.40.220.10">
    <property type="entry name" value="Leucine Aminopeptidase, subunit E, domain 1"/>
    <property type="match status" value="1"/>
</dbReference>
<dbReference type="GO" id="GO:0140291">
    <property type="term" value="P:peptidyl-glutamate ADP-deribosylation"/>
    <property type="evidence" value="ECO:0007669"/>
    <property type="project" value="TreeGrafter"/>
</dbReference>
<sequence>MKEQRKDLWSIEADLRLITTNGHVTKAGKCVMGRGCAKEARDSIPGIDQKLGNLLGEHGNRVMRLTRINGADLASFPVKHHWKEEADPELIERSAKQLVALADKFGYTGVVLPRPGCGNGRLKWADVRGILAQILDDRFTVVSK</sequence>
<evidence type="ECO:0000313" key="3">
    <source>
        <dbReference type="EMBL" id="CAA9352962.1"/>
    </source>
</evidence>
<name>A0A6J4M940_9CHLR</name>
<organism evidence="3">
    <name type="scientific">uncultured Chloroflexia bacterium</name>
    <dbReference type="NCBI Taxonomy" id="1672391"/>
    <lineage>
        <taxon>Bacteria</taxon>
        <taxon>Bacillati</taxon>
        <taxon>Chloroflexota</taxon>
        <taxon>Chloroflexia</taxon>
        <taxon>environmental samples</taxon>
    </lineage>
</organism>
<dbReference type="SUPFAM" id="SSF52949">
    <property type="entry name" value="Macro domain-like"/>
    <property type="match status" value="1"/>
</dbReference>
<dbReference type="AlphaFoldDB" id="A0A6J4M940"/>
<protein>
    <recommendedName>
        <fullName evidence="2">Macro domain-containing protein</fullName>
    </recommendedName>
</protein>
<accession>A0A6J4M940</accession>
<evidence type="ECO:0000259" key="2">
    <source>
        <dbReference type="Pfam" id="PF01661"/>
    </source>
</evidence>
<evidence type="ECO:0000256" key="1">
    <source>
        <dbReference type="ARBA" id="ARBA00035885"/>
    </source>
</evidence>
<reference evidence="3" key="1">
    <citation type="submission" date="2020-02" db="EMBL/GenBank/DDBJ databases">
        <authorList>
            <person name="Meier V. D."/>
        </authorList>
    </citation>
    <scope>NUCLEOTIDE SEQUENCE</scope>
    <source>
        <strain evidence="3">AVDCRST_MAG93</strain>
    </source>
</reference>
<gene>
    <name evidence="3" type="ORF">AVDCRST_MAG93-7205</name>
</gene>
<dbReference type="InterPro" id="IPR043472">
    <property type="entry name" value="Macro_dom-like"/>
</dbReference>
<dbReference type="InterPro" id="IPR002589">
    <property type="entry name" value="Macro_dom"/>
</dbReference>
<feature type="domain" description="Macro" evidence="2">
    <location>
        <begin position="77"/>
        <end position="129"/>
    </location>
</feature>